<dbReference type="AlphaFoldDB" id="S4XXT2"/>
<protein>
    <submittedName>
        <fullName evidence="1">Uncharacterized protein</fullName>
    </submittedName>
</protein>
<dbReference type="eggNOG" id="COG0330">
    <property type="taxonomic scope" value="Bacteria"/>
</dbReference>
<gene>
    <name evidence="1" type="ORF">SCE1572_23410</name>
</gene>
<proteinExistence type="predicted"/>
<organism evidence="1 2">
    <name type="scientific">Sorangium cellulosum So0157-2</name>
    <dbReference type="NCBI Taxonomy" id="1254432"/>
    <lineage>
        <taxon>Bacteria</taxon>
        <taxon>Pseudomonadati</taxon>
        <taxon>Myxococcota</taxon>
        <taxon>Polyangia</taxon>
        <taxon>Polyangiales</taxon>
        <taxon>Polyangiaceae</taxon>
        <taxon>Sorangium</taxon>
    </lineage>
</organism>
<evidence type="ECO:0000313" key="2">
    <source>
        <dbReference type="Proteomes" id="UP000014803"/>
    </source>
</evidence>
<evidence type="ECO:0000313" key="1">
    <source>
        <dbReference type="EMBL" id="AGP37171.1"/>
    </source>
</evidence>
<reference evidence="1 2" key="1">
    <citation type="journal article" date="2013" name="Sci. Rep.">
        <title>Extraordinary expansion of a Sorangium cellulosum genome from an alkaline milieu.</title>
        <authorList>
            <person name="Han K."/>
            <person name="Li Z.F."/>
            <person name="Peng R."/>
            <person name="Zhu L.P."/>
            <person name="Zhou T."/>
            <person name="Wang L.G."/>
            <person name="Li S.G."/>
            <person name="Zhang X.B."/>
            <person name="Hu W."/>
            <person name="Wu Z.H."/>
            <person name="Qin N."/>
            <person name="Li Y.Z."/>
        </authorList>
    </citation>
    <scope>NUCLEOTIDE SEQUENCE [LARGE SCALE GENOMIC DNA]</scope>
    <source>
        <strain evidence="1 2">So0157-2</strain>
    </source>
</reference>
<sequence length="48" mass="5546">MREDGPSPLFYGFLKTLEAYRQTMGADTSLTFSANSDFYRYLESVRGR</sequence>
<accession>S4XXT2</accession>
<dbReference type="HOGENOM" id="CLU_3157878_0_0_7"/>
<dbReference type="Proteomes" id="UP000014803">
    <property type="component" value="Chromosome"/>
</dbReference>
<dbReference type="KEGG" id="scu:SCE1572_23410"/>
<name>S4XXT2_SORCE</name>
<dbReference type="PATRIC" id="fig|1254432.3.peg.5311"/>
<dbReference type="EMBL" id="CP003969">
    <property type="protein sequence ID" value="AGP37171.1"/>
    <property type="molecule type" value="Genomic_DNA"/>
</dbReference>